<comment type="caution">
    <text evidence="5">The sequence shown here is derived from an EMBL/GenBank/DDBJ whole genome shotgun (WGS) entry which is preliminary data.</text>
</comment>
<evidence type="ECO:0000313" key="6">
    <source>
        <dbReference type="Proteomes" id="UP000663831"/>
    </source>
</evidence>
<feature type="domain" description="Protein kinase" evidence="3">
    <location>
        <begin position="572"/>
        <end position="838"/>
    </location>
</feature>
<dbReference type="InterPro" id="IPR011009">
    <property type="entry name" value="Kinase-like_dom_sf"/>
</dbReference>
<evidence type="ECO:0000259" key="3">
    <source>
        <dbReference type="PROSITE" id="PS50011"/>
    </source>
</evidence>
<dbReference type="Proteomes" id="UP000663831">
    <property type="component" value="Unassembled WGS sequence"/>
</dbReference>
<evidence type="ECO:0000313" key="5">
    <source>
        <dbReference type="EMBL" id="CAE6533850.1"/>
    </source>
</evidence>
<dbReference type="InterPro" id="IPR000719">
    <property type="entry name" value="Prot_kinase_dom"/>
</dbReference>
<protein>
    <recommendedName>
        <fullName evidence="7">Tyrosine kinase family catalytic domain protein</fullName>
    </recommendedName>
</protein>
<sequence length="840" mass="96034">MVESDRYYFYAPSGWYYFDDYRKVYLEDGSLVHDASIFGLGKKNPIFHIYGVPYWFSPGGLLSLDAHNIVYRVHTWHSRYYFHMPNGLHYFDYRQNVYSDKGILVFNSSSNTELGELLPSNFWIDGASYWFDLDVLWCQASIDTRYRVYTWQSEPNWNIHNKEYFFFASGHFYHLDIRRNLYSEDGTLIYDCSSSVPADNLHTPNFHINDTAYWLHKNGLLSRTGDGTVCRILAWVRSPPMSPSNISTTAVYRGTKTSLFDESDLGHIQSTAITFLQDNTATNADNKAQPTRERGNKDHLRCPFCAKECRRVVALREHIRTHTGEKSEVCPFTGCNIGFATRSNLRRHFASHRAGTLKEYLLNMQPDVGPQPSMIKPGKAARVSTAPHKLHAFVTTGLPIPEKTISVLLSKSIEGEEERVEEEEEGTEPDLGATEDSQTYISGVFGKRLDGSIQPRPTSPEIDKKYYFHASSCFYYFDKYQRLYSEDGTLIYDGSLSFQADERSSPTFLIDGVPYWFSQDNLMYQESDCVRITHVWQSGPEVIGRNMSMHEMFHHLIHHGCTDLSSKMDTQQDTAMIINGGGFGDIWLGKMNNGTQVAIKAWRAPIIEQCDYKILKRATREIYLWSRLKHENIQPLMGVIIFKGHYLGMVSQWMENGNLHGYMRKSPNFDRYKMSLQVTLGLAYMHQFNAVHGDLRTANVLVSSDNIARLTDFGLSTMSEAGLAFSETTTTQAGTVRWASPEQLLEGSSSSKESDVYALGMTILEIFTGTVPYYPECQKEFQVMMKLQQGIYPTRPTDHFRDDERGNQMWKLLVSCWDRTPGSRPTAEEVIASLNSIASM</sequence>
<feature type="domain" description="C2H2-type" evidence="4">
    <location>
        <begin position="300"/>
        <end position="327"/>
    </location>
</feature>
<evidence type="ECO:0008006" key="7">
    <source>
        <dbReference type="Google" id="ProtNLM"/>
    </source>
</evidence>
<organism evidence="5 6">
    <name type="scientific">Rhizoctonia solani</name>
    <dbReference type="NCBI Taxonomy" id="456999"/>
    <lineage>
        <taxon>Eukaryota</taxon>
        <taxon>Fungi</taxon>
        <taxon>Dikarya</taxon>
        <taxon>Basidiomycota</taxon>
        <taxon>Agaricomycotina</taxon>
        <taxon>Agaricomycetes</taxon>
        <taxon>Cantharellales</taxon>
        <taxon>Ceratobasidiaceae</taxon>
        <taxon>Rhizoctonia</taxon>
    </lineage>
</organism>
<name>A0A8H3DJL0_9AGAM</name>
<dbReference type="AlphaFoldDB" id="A0A8H3DJL0"/>
<dbReference type="InterPro" id="IPR051681">
    <property type="entry name" value="Ser/Thr_Kinases-Pseudokinases"/>
</dbReference>
<keyword evidence="1" id="KW-0863">Zinc-finger</keyword>
<feature type="region of interest" description="Disordered" evidence="2">
    <location>
        <begin position="413"/>
        <end position="435"/>
    </location>
</feature>
<dbReference type="Gene3D" id="1.10.510.10">
    <property type="entry name" value="Transferase(Phosphotransferase) domain 1"/>
    <property type="match status" value="1"/>
</dbReference>
<dbReference type="GO" id="GO:0005524">
    <property type="term" value="F:ATP binding"/>
    <property type="evidence" value="ECO:0007669"/>
    <property type="project" value="InterPro"/>
</dbReference>
<keyword evidence="1" id="KW-0862">Zinc</keyword>
<dbReference type="InterPro" id="IPR001245">
    <property type="entry name" value="Ser-Thr/Tyr_kinase_cat_dom"/>
</dbReference>
<dbReference type="Gene3D" id="3.30.160.60">
    <property type="entry name" value="Classic Zinc Finger"/>
    <property type="match status" value="2"/>
</dbReference>
<dbReference type="GO" id="GO:0004674">
    <property type="term" value="F:protein serine/threonine kinase activity"/>
    <property type="evidence" value="ECO:0007669"/>
    <property type="project" value="TreeGrafter"/>
</dbReference>
<evidence type="ECO:0000256" key="2">
    <source>
        <dbReference type="SAM" id="MobiDB-lite"/>
    </source>
</evidence>
<dbReference type="Pfam" id="PF07714">
    <property type="entry name" value="PK_Tyr_Ser-Thr"/>
    <property type="match status" value="1"/>
</dbReference>
<dbReference type="GO" id="GO:0008270">
    <property type="term" value="F:zinc ion binding"/>
    <property type="evidence" value="ECO:0007669"/>
    <property type="project" value="UniProtKB-KW"/>
</dbReference>
<keyword evidence="1" id="KW-0479">Metal-binding</keyword>
<dbReference type="PANTHER" id="PTHR44329:SF214">
    <property type="entry name" value="PROTEIN KINASE DOMAIN-CONTAINING PROTEIN"/>
    <property type="match status" value="1"/>
</dbReference>
<dbReference type="SMART" id="SM00355">
    <property type="entry name" value="ZnF_C2H2"/>
    <property type="match status" value="2"/>
</dbReference>
<gene>
    <name evidence="5" type="ORF">RDB_LOCUS161667</name>
</gene>
<evidence type="ECO:0000259" key="4">
    <source>
        <dbReference type="PROSITE" id="PS50157"/>
    </source>
</evidence>
<feature type="compositionally biased region" description="Acidic residues" evidence="2">
    <location>
        <begin position="415"/>
        <end position="428"/>
    </location>
</feature>
<proteinExistence type="predicted"/>
<evidence type="ECO:0000256" key="1">
    <source>
        <dbReference type="PROSITE-ProRule" id="PRU00042"/>
    </source>
</evidence>
<dbReference type="PROSITE" id="PS00028">
    <property type="entry name" value="ZINC_FINGER_C2H2_1"/>
    <property type="match status" value="2"/>
</dbReference>
<dbReference type="PROSITE" id="PS50011">
    <property type="entry name" value="PROTEIN_KINASE_DOM"/>
    <property type="match status" value="1"/>
</dbReference>
<dbReference type="SUPFAM" id="SSF56112">
    <property type="entry name" value="Protein kinase-like (PK-like)"/>
    <property type="match status" value="1"/>
</dbReference>
<dbReference type="PROSITE" id="PS50157">
    <property type="entry name" value="ZINC_FINGER_C2H2_2"/>
    <property type="match status" value="1"/>
</dbReference>
<dbReference type="PANTHER" id="PTHR44329">
    <property type="entry name" value="SERINE/THREONINE-PROTEIN KINASE TNNI3K-RELATED"/>
    <property type="match status" value="1"/>
</dbReference>
<accession>A0A8H3DJL0</accession>
<dbReference type="EMBL" id="CAJMWV010008123">
    <property type="protein sequence ID" value="CAE6533850.1"/>
    <property type="molecule type" value="Genomic_DNA"/>
</dbReference>
<dbReference type="InterPro" id="IPR013087">
    <property type="entry name" value="Znf_C2H2_type"/>
</dbReference>
<dbReference type="InterPro" id="IPR036236">
    <property type="entry name" value="Znf_C2H2_sf"/>
</dbReference>
<reference evidence="5" key="1">
    <citation type="submission" date="2021-01" db="EMBL/GenBank/DDBJ databases">
        <authorList>
            <person name="Kaushik A."/>
        </authorList>
    </citation>
    <scope>NUCLEOTIDE SEQUENCE</scope>
    <source>
        <strain evidence="5">AG3-1AP</strain>
    </source>
</reference>
<dbReference type="SUPFAM" id="SSF57667">
    <property type="entry name" value="beta-beta-alpha zinc fingers"/>
    <property type="match status" value="1"/>
</dbReference>